<dbReference type="Proteomes" id="UP000000211">
    <property type="component" value="Chromosome"/>
</dbReference>
<organism evidence="1 2">
    <name type="scientific">Thermus oshimai JL-2</name>
    <dbReference type="NCBI Taxonomy" id="751945"/>
    <lineage>
        <taxon>Bacteria</taxon>
        <taxon>Thermotogati</taxon>
        <taxon>Deinococcota</taxon>
        <taxon>Deinococci</taxon>
        <taxon>Thermales</taxon>
        <taxon>Thermaceae</taxon>
        <taxon>Thermus</taxon>
    </lineage>
</organism>
<dbReference type="KEGG" id="tos:Theos_1015"/>
<dbReference type="CDD" id="cd02947">
    <property type="entry name" value="TRX_family"/>
    <property type="match status" value="1"/>
</dbReference>
<dbReference type="EMBL" id="CP003249">
    <property type="protein sequence ID" value="AFV76068.1"/>
    <property type="molecule type" value="Genomic_DNA"/>
</dbReference>
<reference evidence="1 2" key="1">
    <citation type="journal article" date="2013" name="Genome Announc.">
        <title>Whole Genome Sequencing of Thermus oshimai JL-2 and Thermus thermophilus JL-18, Incomplete Denitrifiers from the United States Great Basin.</title>
        <authorList>
            <person name="Murugapiran S.K."/>
            <person name="Huntemann M."/>
            <person name="Wei C.L."/>
            <person name="Han J."/>
            <person name="Detter J.C."/>
            <person name="Han C.S."/>
            <person name="Erkkila T.H."/>
            <person name="Teshima H."/>
            <person name="Chen A."/>
            <person name="Kyrpides N."/>
            <person name="Mavrommatis K."/>
            <person name="Markowitz V."/>
            <person name="Szeto E."/>
            <person name="Ivanova N."/>
            <person name="Pagani I."/>
            <person name="Lam J."/>
            <person name="McDonald A.I."/>
            <person name="Dodsworth J.A."/>
            <person name="Pati A."/>
            <person name="Goodwin L."/>
            <person name="Peters L."/>
            <person name="Pitluck S."/>
            <person name="Woyke T."/>
            <person name="Hedlund B.P."/>
        </authorList>
    </citation>
    <scope>NUCLEOTIDE SEQUENCE</scope>
    <source>
        <strain evidence="1 2">JL-2</strain>
    </source>
</reference>
<name>K7QWS0_THEOS</name>
<evidence type="ECO:0000313" key="2">
    <source>
        <dbReference type="Proteomes" id="UP000000211"/>
    </source>
</evidence>
<dbReference type="STRING" id="751945.Theos_1015"/>
<protein>
    <recommendedName>
        <fullName evidence="3">Thiol-disulfide isomerase-like thioredoxin</fullName>
    </recommendedName>
</protein>
<accession>K7QWS0</accession>
<dbReference type="PATRIC" id="fig|751945.3.peg.1008"/>
<dbReference type="OrthoDB" id="6120799at2"/>
<dbReference type="Pfam" id="PF14595">
    <property type="entry name" value="Thioredoxin_9"/>
    <property type="match status" value="1"/>
</dbReference>
<dbReference type="RefSeq" id="WP_016329259.1">
    <property type="nucleotide sequence ID" value="NC_019386.1"/>
</dbReference>
<dbReference type="InterPro" id="IPR036249">
    <property type="entry name" value="Thioredoxin-like_sf"/>
</dbReference>
<gene>
    <name evidence="1" type="ORF">Theos_1015</name>
</gene>
<evidence type="ECO:0000313" key="1">
    <source>
        <dbReference type="EMBL" id="AFV76068.1"/>
    </source>
</evidence>
<sequence>MVLDPSVWASGLARSPGTPLAFVLALVEDWCPDCQQAIPVLAKAAGERARFFLRDQNPHLREAYRLGEKRIVPTFVFLDGGFRELARWYGRAGLPPGGPGEVYHARFPQWAEAMREEWARLLNPP</sequence>
<dbReference type="Gene3D" id="3.40.30.10">
    <property type="entry name" value="Glutaredoxin"/>
    <property type="match status" value="1"/>
</dbReference>
<proteinExistence type="predicted"/>
<dbReference type="AlphaFoldDB" id="K7QWS0"/>
<keyword evidence="2" id="KW-1185">Reference proteome</keyword>
<dbReference type="HOGENOM" id="CLU_1905801_0_0_0"/>
<dbReference type="SUPFAM" id="SSF52833">
    <property type="entry name" value="Thioredoxin-like"/>
    <property type="match status" value="1"/>
</dbReference>
<dbReference type="eggNOG" id="COG0526">
    <property type="taxonomic scope" value="Bacteria"/>
</dbReference>
<evidence type="ECO:0008006" key="3">
    <source>
        <dbReference type="Google" id="ProtNLM"/>
    </source>
</evidence>